<feature type="region of interest" description="Disordered" evidence="1">
    <location>
        <begin position="201"/>
        <end position="241"/>
    </location>
</feature>
<feature type="compositionally biased region" description="Basic and acidic residues" evidence="1">
    <location>
        <begin position="370"/>
        <end position="382"/>
    </location>
</feature>
<proteinExistence type="predicted"/>
<feature type="region of interest" description="Disordered" evidence="1">
    <location>
        <begin position="370"/>
        <end position="400"/>
    </location>
</feature>
<sequence>MAFDSEIAAREEEQTRGHGEQRTYTKRSKSKDPSMDSLEARMTSLEDALSGTQVTLSDVADRLNDLKTDNGEITQATKAMLREFRKGVNEDTCFLTQEFRNLRTFVEHELRAIRAEVEEIRTEWTSYRNSPTVSFGATTSTNTNTNTNTIQILKSSTYSGNHKAMEVENFLFDLEQYFEANGDLGTVIAAAESLLNLTRSKEMSDKHGEERDKPNDNDHKDKGCPKSSNGDNQHDTQGGKPVVIKSKSPCFICDGPHWVRDYPKQKMLNVMVTQLEETKETKATKSQASMGSIQQIYTLNGHHTVPPTLAKKGLMFMSTTIKGKPVCALLDTRGQSIHHPGETHDQAGIQDAICYTAYGETKFSHLFEEQQADRRRSEKDEACNQQEAANEANKRRHNKCQPTVAIMQTRLHQIKGTNTMQHTFGSQPEGDPSREASQAKVHPFERSNP</sequence>
<evidence type="ECO:0000313" key="2">
    <source>
        <dbReference type="EMBL" id="TXG51330.1"/>
    </source>
</evidence>
<evidence type="ECO:0008006" key="4">
    <source>
        <dbReference type="Google" id="ProtNLM"/>
    </source>
</evidence>
<dbReference type="Proteomes" id="UP000323000">
    <property type="component" value="Chromosome 11"/>
</dbReference>
<feature type="compositionally biased region" description="Basic and acidic residues" evidence="1">
    <location>
        <begin position="7"/>
        <end position="23"/>
    </location>
</feature>
<dbReference type="AlphaFoldDB" id="A0A5C7H2W7"/>
<comment type="caution">
    <text evidence="2">The sequence shown here is derived from an EMBL/GenBank/DDBJ whole genome shotgun (WGS) entry which is preliminary data.</text>
</comment>
<feature type="region of interest" description="Disordered" evidence="1">
    <location>
        <begin position="420"/>
        <end position="449"/>
    </location>
</feature>
<dbReference type="EMBL" id="VAHF01000011">
    <property type="protein sequence ID" value="TXG51330.1"/>
    <property type="molecule type" value="Genomic_DNA"/>
</dbReference>
<accession>A0A5C7H2W7</accession>
<gene>
    <name evidence="2" type="ORF">EZV62_023854</name>
</gene>
<reference evidence="3" key="1">
    <citation type="journal article" date="2019" name="Gigascience">
        <title>De novo genome assembly of the endangered Acer yangbiense, a plant species with extremely small populations endemic to Yunnan Province, China.</title>
        <authorList>
            <person name="Yang J."/>
            <person name="Wariss H.M."/>
            <person name="Tao L."/>
            <person name="Zhang R."/>
            <person name="Yun Q."/>
            <person name="Hollingsworth P."/>
            <person name="Dao Z."/>
            <person name="Luo G."/>
            <person name="Guo H."/>
            <person name="Ma Y."/>
            <person name="Sun W."/>
        </authorList>
    </citation>
    <scope>NUCLEOTIDE SEQUENCE [LARGE SCALE GENOMIC DNA]</scope>
    <source>
        <strain evidence="3">cv. Malutang</strain>
    </source>
</reference>
<organism evidence="2 3">
    <name type="scientific">Acer yangbiense</name>
    <dbReference type="NCBI Taxonomy" id="1000413"/>
    <lineage>
        <taxon>Eukaryota</taxon>
        <taxon>Viridiplantae</taxon>
        <taxon>Streptophyta</taxon>
        <taxon>Embryophyta</taxon>
        <taxon>Tracheophyta</taxon>
        <taxon>Spermatophyta</taxon>
        <taxon>Magnoliopsida</taxon>
        <taxon>eudicotyledons</taxon>
        <taxon>Gunneridae</taxon>
        <taxon>Pentapetalae</taxon>
        <taxon>rosids</taxon>
        <taxon>malvids</taxon>
        <taxon>Sapindales</taxon>
        <taxon>Sapindaceae</taxon>
        <taxon>Hippocastanoideae</taxon>
        <taxon>Acereae</taxon>
        <taxon>Acer</taxon>
    </lineage>
</organism>
<evidence type="ECO:0000313" key="3">
    <source>
        <dbReference type="Proteomes" id="UP000323000"/>
    </source>
</evidence>
<evidence type="ECO:0000256" key="1">
    <source>
        <dbReference type="SAM" id="MobiDB-lite"/>
    </source>
</evidence>
<feature type="region of interest" description="Disordered" evidence="1">
    <location>
        <begin position="1"/>
        <end position="37"/>
    </location>
</feature>
<keyword evidence="3" id="KW-1185">Reference proteome</keyword>
<name>A0A5C7H2W7_9ROSI</name>
<protein>
    <recommendedName>
        <fullName evidence="4">Retrotransposon gag domain-containing protein</fullName>
    </recommendedName>
</protein>
<feature type="compositionally biased region" description="Basic and acidic residues" evidence="1">
    <location>
        <begin position="201"/>
        <end position="224"/>
    </location>
</feature>